<dbReference type="EMBL" id="CAJNRG010013683">
    <property type="protein sequence ID" value="CAF2150844.1"/>
    <property type="molecule type" value="Genomic_DNA"/>
</dbReference>
<dbReference type="Gene3D" id="2.30.29.30">
    <property type="entry name" value="Pleckstrin-homology domain (PH domain)/Phosphotyrosine-binding domain (PTB)"/>
    <property type="match status" value="1"/>
</dbReference>
<dbReference type="EMBL" id="CAJNRF010007664">
    <property type="protein sequence ID" value="CAF2093738.1"/>
    <property type="molecule type" value="Genomic_DNA"/>
</dbReference>
<feature type="compositionally biased region" description="Low complexity" evidence="3">
    <location>
        <begin position="489"/>
        <end position="499"/>
    </location>
</feature>
<dbReference type="InterPro" id="IPR006020">
    <property type="entry name" value="PTB/PI_dom"/>
</dbReference>
<dbReference type="Proteomes" id="UP000663887">
    <property type="component" value="Unassembled WGS sequence"/>
</dbReference>
<organism evidence="7 10">
    <name type="scientific">Rotaria magnacalcarata</name>
    <dbReference type="NCBI Taxonomy" id="392030"/>
    <lineage>
        <taxon>Eukaryota</taxon>
        <taxon>Metazoa</taxon>
        <taxon>Spiralia</taxon>
        <taxon>Gnathifera</taxon>
        <taxon>Rotifera</taxon>
        <taxon>Eurotatoria</taxon>
        <taxon>Bdelloidea</taxon>
        <taxon>Philodinida</taxon>
        <taxon>Philodinidae</taxon>
        <taxon>Rotaria</taxon>
    </lineage>
</organism>
<sequence length="516" mass="58396">MAMLKSLLMSAKNRDYDPMPEDGYDSKIPLHNDEAFQHGILYDAKFIGSVEVPKPTSRVEIVTAMRRIRYEFKAKAVTKRKVNLLISVNGIKVCLSKKKTKYSHFDENKLFIMEHPIYRVFYVSHDSQDLKIFSFIARDNVNNSFRCNVFKAYKKNEAMRIVRTIGQAFEVCHKLALQQGQQTSSSPIMESDDFNDTKKVSSPTKIDSNSSGNDLSSKQVNRETLAPNMDPIEKAERYIQSVQTPTSPPASDSKSVNLFQSHSSSEFTLKHQMQFMQEQIQQMQNESELAFNQIKLIKDQLNIEITARIDAQNKNTQLLQRNRELLTHIQQLLLYTNELEMKLMNNNIDPIKISPSRPTDLLLFPSFFSALTSSSSSNQQCLSSDSPDSGKGKEISSESISDPFLPHFHDQQLNNSTKTFSITDDLTTQSLSANDTSNCQHPISAYCSTSPSLTSSSRSSSTSIKISKKKNSQDSSKIDPYLYHNKKPTSSSSFTNSAFTQSPLRTVTKEFDPLMK</sequence>
<feature type="region of interest" description="Disordered" evidence="3">
    <location>
        <begin position="373"/>
        <end position="408"/>
    </location>
</feature>
<evidence type="ECO:0000256" key="3">
    <source>
        <dbReference type="SAM" id="MobiDB-lite"/>
    </source>
</evidence>
<feature type="compositionally biased region" description="Low complexity" evidence="3">
    <location>
        <begin position="448"/>
        <end position="465"/>
    </location>
</feature>
<protein>
    <recommendedName>
        <fullName evidence="4">PID domain-containing protein</fullName>
    </recommendedName>
</protein>
<comment type="caution">
    <text evidence="7">The sequence shown here is derived from an EMBL/GenBank/DDBJ whole genome shotgun (WGS) entry which is preliminary data.</text>
</comment>
<dbReference type="Proteomes" id="UP000663855">
    <property type="component" value="Unassembled WGS sequence"/>
</dbReference>
<dbReference type="FunFam" id="2.30.29.30:FF:000124">
    <property type="entry name" value="carboxyl-terminal PDZ ligand of neuronal nitric oxide synthase protein-like"/>
    <property type="match status" value="1"/>
</dbReference>
<evidence type="ECO:0000313" key="8">
    <source>
        <dbReference type="EMBL" id="CAF2150844.1"/>
    </source>
</evidence>
<dbReference type="Pfam" id="PF00640">
    <property type="entry name" value="PID"/>
    <property type="match status" value="1"/>
</dbReference>
<dbReference type="Proteomes" id="UP000663834">
    <property type="component" value="Unassembled WGS sequence"/>
</dbReference>
<proteinExistence type="predicted"/>
<feature type="region of interest" description="Disordered" evidence="3">
    <location>
        <begin position="182"/>
        <end position="228"/>
    </location>
</feature>
<dbReference type="AlphaFoldDB" id="A0A816T740"/>
<dbReference type="OrthoDB" id="10030336at2759"/>
<dbReference type="EMBL" id="CAJNRE010021255">
    <property type="protein sequence ID" value="CAF2254677.1"/>
    <property type="molecule type" value="Genomic_DNA"/>
</dbReference>
<dbReference type="SMART" id="SM00462">
    <property type="entry name" value="PTB"/>
    <property type="match status" value="1"/>
</dbReference>
<evidence type="ECO:0000313" key="10">
    <source>
        <dbReference type="Proteomes" id="UP000663856"/>
    </source>
</evidence>
<gene>
    <name evidence="5" type="ORF">CJN711_LOCUS14289</name>
    <name evidence="6" type="ORF">KQP761_LOCUS22827</name>
    <name evidence="9" type="ORF">MBJ925_LOCUS38114</name>
    <name evidence="7" type="ORF">WKI299_LOCUS18762</name>
    <name evidence="8" type="ORF">XDN619_LOCUS28638</name>
</gene>
<evidence type="ECO:0000313" key="7">
    <source>
        <dbReference type="EMBL" id="CAF2093738.1"/>
    </source>
</evidence>
<evidence type="ECO:0000256" key="1">
    <source>
        <dbReference type="ARBA" id="ARBA00023054"/>
    </source>
</evidence>
<name>A0A816T740_9BILA</name>
<feature type="region of interest" description="Disordered" evidence="3">
    <location>
        <begin position="448"/>
        <end position="499"/>
    </location>
</feature>
<dbReference type="PANTHER" id="PTHR11232">
    <property type="entry name" value="PHOSPHOTYROSINE INTERACTION DOMAIN-CONTAINING FAMILY MEMBER"/>
    <property type="match status" value="1"/>
</dbReference>
<feature type="compositionally biased region" description="Polar residues" evidence="3">
    <location>
        <begin position="200"/>
        <end position="219"/>
    </location>
</feature>
<dbReference type="InterPro" id="IPR051133">
    <property type="entry name" value="Adapter_Engulfment-Domain"/>
</dbReference>
<dbReference type="EMBL" id="CAJNOV010006408">
    <property type="protein sequence ID" value="CAF1246979.1"/>
    <property type="molecule type" value="Genomic_DNA"/>
</dbReference>
<feature type="domain" description="PID" evidence="4">
    <location>
        <begin position="42"/>
        <end position="174"/>
    </location>
</feature>
<dbReference type="EMBL" id="CAJNOW010012092">
    <property type="protein sequence ID" value="CAF1606167.1"/>
    <property type="molecule type" value="Genomic_DNA"/>
</dbReference>
<dbReference type="SUPFAM" id="SSF50729">
    <property type="entry name" value="PH domain-like"/>
    <property type="match status" value="1"/>
</dbReference>
<dbReference type="PROSITE" id="PS01179">
    <property type="entry name" value="PID"/>
    <property type="match status" value="1"/>
</dbReference>
<dbReference type="Proteomes" id="UP000663824">
    <property type="component" value="Unassembled WGS sequence"/>
</dbReference>
<evidence type="ECO:0000313" key="6">
    <source>
        <dbReference type="EMBL" id="CAF1606167.1"/>
    </source>
</evidence>
<accession>A0A816T740</accession>
<evidence type="ECO:0000259" key="4">
    <source>
        <dbReference type="PROSITE" id="PS01179"/>
    </source>
</evidence>
<dbReference type="Proteomes" id="UP000663856">
    <property type="component" value="Unassembled WGS sequence"/>
</dbReference>
<evidence type="ECO:0000313" key="9">
    <source>
        <dbReference type="EMBL" id="CAF2254677.1"/>
    </source>
</evidence>
<dbReference type="CDD" id="cd01270">
    <property type="entry name" value="PTB_CAPON-like"/>
    <property type="match status" value="1"/>
</dbReference>
<reference evidence="7" key="1">
    <citation type="submission" date="2021-02" db="EMBL/GenBank/DDBJ databases">
        <authorList>
            <person name="Nowell W R."/>
        </authorList>
    </citation>
    <scope>NUCLEOTIDE SEQUENCE</scope>
</reference>
<feature type="compositionally biased region" description="Low complexity" evidence="3">
    <location>
        <begin position="373"/>
        <end position="386"/>
    </location>
</feature>
<dbReference type="InterPro" id="IPR011993">
    <property type="entry name" value="PH-like_dom_sf"/>
</dbReference>
<evidence type="ECO:0000313" key="5">
    <source>
        <dbReference type="EMBL" id="CAF1246979.1"/>
    </source>
</evidence>
<keyword evidence="1 2" id="KW-0175">Coiled coil</keyword>
<dbReference type="GO" id="GO:0050998">
    <property type="term" value="F:nitric-oxide synthase binding"/>
    <property type="evidence" value="ECO:0007669"/>
    <property type="project" value="TreeGrafter"/>
</dbReference>
<dbReference type="PANTHER" id="PTHR11232:SF17">
    <property type="entry name" value="CAPON-LIKE PROTEIN"/>
    <property type="match status" value="1"/>
</dbReference>
<feature type="coiled-coil region" evidence="2">
    <location>
        <begin position="266"/>
        <end position="300"/>
    </location>
</feature>
<evidence type="ECO:0000256" key="2">
    <source>
        <dbReference type="SAM" id="Coils"/>
    </source>
</evidence>